<feature type="domain" description="Group II intron-interrupted relaxase LtrB central" evidence="3">
    <location>
        <begin position="286"/>
        <end position="367"/>
    </location>
</feature>
<accession>A0AAW5TKD8</accession>
<dbReference type="EMBL" id="JAOQNN010000001">
    <property type="protein sequence ID" value="MCW2279690.1"/>
    <property type="molecule type" value="Genomic_DNA"/>
</dbReference>
<evidence type="ECO:0000259" key="3">
    <source>
        <dbReference type="Pfam" id="PF20874"/>
    </source>
</evidence>
<dbReference type="Proteomes" id="UP001207687">
    <property type="component" value="Unassembled WGS sequence"/>
</dbReference>
<dbReference type="Pfam" id="PF20874">
    <property type="entry name" value="Relaxase_M"/>
    <property type="match status" value="1"/>
</dbReference>
<feature type="domain" description="MobA/VirD2-like nuclease" evidence="2">
    <location>
        <begin position="21"/>
        <end position="157"/>
    </location>
</feature>
<evidence type="ECO:0000259" key="2">
    <source>
        <dbReference type="Pfam" id="PF03432"/>
    </source>
</evidence>
<organism evidence="4 5">
    <name type="scientific">Lactococcus lactis</name>
    <dbReference type="NCBI Taxonomy" id="1358"/>
    <lineage>
        <taxon>Bacteria</taxon>
        <taxon>Bacillati</taxon>
        <taxon>Bacillota</taxon>
        <taxon>Bacilli</taxon>
        <taxon>Lactobacillales</taxon>
        <taxon>Streptococcaceae</taxon>
        <taxon>Lactococcus</taxon>
    </lineage>
</organism>
<dbReference type="InterPro" id="IPR005094">
    <property type="entry name" value="Endonuclease_MobA/VirD2"/>
</dbReference>
<dbReference type="RefSeq" id="WP_264653634.1">
    <property type="nucleotide sequence ID" value="NZ_JAOQNN010000001.1"/>
</dbReference>
<feature type="coiled-coil region" evidence="1">
    <location>
        <begin position="416"/>
        <end position="477"/>
    </location>
</feature>
<evidence type="ECO:0000313" key="5">
    <source>
        <dbReference type="Proteomes" id="UP001207687"/>
    </source>
</evidence>
<protein>
    <recommendedName>
        <fullName evidence="6">Relaxase</fullName>
    </recommendedName>
</protein>
<dbReference type="Pfam" id="PF03432">
    <property type="entry name" value="Relaxase"/>
    <property type="match status" value="1"/>
</dbReference>
<dbReference type="AlphaFoldDB" id="A0AAW5TKD8"/>
<sequence>MTITKTIQIKSEWQLAYSLDYIINADKTRNETLVSGHALNNIHNAEFEMLRTRRFAQKMKGNFSNGKGEVFAHHIIQSFDPKYNITPEQAHEIGEKMMMQFTEGKHEFVIATHVDQDHIHNHIIFNSTSNVDLKKFRWKKISNLRKISDEVALEYGIQPLKKTLDSKYKAYEKYRKEMTFSNEIKQRLDFLISQSSSFEDFQNKLPLLNLQGDFFTNSGKLKKYATYKLLDFPQQRAKRDNTLNKNGDYLLKNLEEQFKQNEVVLSEDEIIEGYEKIKRDVFALPDVEIVIEPWQISQQDEDFIYLTFDYGIKNQGEVRIHKSQFLTQDNGNYKLQLKHSDFFLLVDSEHQSKSRFIKSSVLVEQLTSDNLRPATKFYSARKEFIFALDSLNFLAQKDIHTGDQVEKYFSVMKSKLKDSSEVIENVNRKIEAVVEQYKYKTPSLEVKKKLEGLYLQNEELKNLHNEITKTIDQVEQISEYSLGHKERLQYIPKDKQTENKSLKH</sequence>
<dbReference type="InterPro" id="IPR048299">
    <property type="entry name" value="LtrB_central"/>
</dbReference>
<evidence type="ECO:0008006" key="6">
    <source>
        <dbReference type="Google" id="ProtNLM"/>
    </source>
</evidence>
<name>A0AAW5TKD8_9LACT</name>
<reference evidence="4" key="1">
    <citation type="submission" date="2023-08" db="EMBL/GenBank/DDBJ databases">
        <title>Genomic analyses of the natural microbiome of Caenorhabditis elegans.</title>
        <authorList>
            <person name="Samuel B."/>
        </authorList>
    </citation>
    <scope>NUCLEOTIDE SEQUENCE</scope>
    <source>
        <strain evidence="4">BIGb0220</strain>
    </source>
</reference>
<evidence type="ECO:0000313" key="4">
    <source>
        <dbReference type="EMBL" id="MCW2279690.1"/>
    </source>
</evidence>
<keyword evidence="1" id="KW-0175">Coiled coil</keyword>
<comment type="caution">
    <text evidence="4">The sequence shown here is derived from an EMBL/GenBank/DDBJ whole genome shotgun (WGS) entry which is preliminary data.</text>
</comment>
<evidence type="ECO:0000256" key="1">
    <source>
        <dbReference type="SAM" id="Coils"/>
    </source>
</evidence>
<gene>
    <name evidence="4" type="ORF">M2256_000148</name>
</gene>
<proteinExistence type="predicted"/>